<keyword evidence="4" id="KW-1185">Reference proteome</keyword>
<keyword evidence="1" id="KW-1133">Transmembrane helix</keyword>
<evidence type="ECO:0000313" key="4">
    <source>
        <dbReference type="Proteomes" id="UP000250179"/>
    </source>
</evidence>
<gene>
    <name evidence="3" type="ORF">A3L09_10190</name>
</gene>
<dbReference type="OrthoDB" id="66108at2157"/>
<dbReference type="AlphaFoldDB" id="A0A2Z2MAI1"/>
<evidence type="ECO:0000259" key="2">
    <source>
        <dbReference type="Pfam" id="PF25939"/>
    </source>
</evidence>
<feature type="transmembrane region" description="Helical" evidence="1">
    <location>
        <begin position="9"/>
        <end position="27"/>
    </location>
</feature>
<evidence type="ECO:0000256" key="1">
    <source>
        <dbReference type="SAM" id="Phobius"/>
    </source>
</evidence>
<sequence length="251" mass="27801">MRDVENKDIASGILIVLGVLLSVYGFLRSNQTWTNLGIAGIFLGTVVFTFKSSKYVKRDALQGVWGSYRDLLSTFSDNLYLEGKAIYIPPYRNLPRGGVFVPLHEDFDLDLARLDEGTVFLTDVPSEKQMGLLLGPFGGRLIEKYEEHFEGSLKGTGSQAVESVAGSVLRSMGLAKRVYIEEEEDSFRIVVDPGIKCTPENCERTPCPVCSSILLSLATATGELIQAESFERKDYGVEIKARKLGGVERWM</sequence>
<dbReference type="KEGG" id="tprf:A3L09_10190"/>
<name>A0A2Z2MAI1_THEPR</name>
<keyword evidence="1" id="KW-0472">Membrane</keyword>
<reference evidence="3 4" key="1">
    <citation type="submission" date="2016-03" db="EMBL/GenBank/DDBJ databases">
        <title>Complete genome sequence of Thermococcus profundus strain DT5432.</title>
        <authorList>
            <person name="Oger P.M."/>
        </authorList>
    </citation>
    <scope>NUCLEOTIDE SEQUENCE [LARGE SCALE GENOMIC DNA]</scope>
    <source>
        <strain evidence="3 4">DT 5432</strain>
    </source>
</reference>
<feature type="transmembrane region" description="Helical" evidence="1">
    <location>
        <begin position="33"/>
        <end position="50"/>
    </location>
</feature>
<dbReference type="Pfam" id="PF25939">
    <property type="entry name" value="DUF7982"/>
    <property type="match status" value="1"/>
</dbReference>
<dbReference type="RefSeq" id="WP_088858857.1">
    <property type="nucleotide sequence ID" value="NZ_CP014862.1"/>
</dbReference>
<dbReference type="EMBL" id="CP014862">
    <property type="protein sequence ID" value="ASJ03600.1"/>
    <property type="molecule type" value="Genomic_DNA"/>
</dbReference>
<organism evidence="3 4">
    <name type="scientific">Thermococcus profundus</name>
    <dbReference type="NCBI Taxonomy" id="49899"/>
    <lineage>
        <taxon>Archaea</taxon>
        <taxon>Methanobacteriati</taxon>
        <taxon>Methanobacteriota</taxon>
        <taxon>Thermococci</taxon>
        <taxon>Thermococcales</taxon>
        <taxon>Thermococcaceae</taxon>
        <taxon>Thermococcus</taxon>
    </lineage>
</organism>
<dbReference type="GeneID" id="33320788"/>
<protein>
    <recommendedName>
        <fullName evidence="2">DUF7982 domain-containing protein</fullName>
    </recommendedName>
</protein>
<dbReference type="Proteomes" id="UP000250179">
    <property type="component" value="Chromosome"/>
</dbReference>
<dbReference type="InterPro" id="IPR058288">
    <property type="entry name" value="DUF7982"/>
</dbReference>
<evidence type="ECO:0000313" key="3">
    <source>
        <dbReference type="EMBL" id="ASJ03600.1"/>
    </source>
</evidence>
<feature type="domain" description="DUF7982" evidence="2">
    <location>
        <begin position="13"/>
        <end position="235"/>
    </location>
</feature>
<proteinExistence type="predicted"/>
<accession>A0A2Z2MAI1</accession>
<keyword evidence="1" id="KW-0812">Transmembrane</keyword>